<proteinExistence type="inferred from homology"/>
<feature type="domain" description="Peptidase M16C associated" evidence="11">
    <location>
        <begin position="491"/>
        <end position="739"/>
    </location>
</feature>
<keyword evidence="13" id="KW-1185">Reference proteome</keyword>
<dbReference type="SMART" id="SM01264">
    <property type="entry name" value="M16C_associated"/>
    <property type="match status" value="1"/>
</dbReference>
<sequence>MLWRVCRSAEAAWRRPLSRPLSQLPAVNQEVHGFRVRQVRELPELSASAALLEHQTSGAQYLHVARDDPDNVFSIGFPTTPQDSSGVAHILEHTTLCGSRRFPARDPFFKMLNRSLATFMNAFTASDWTMYPFSTCNEADYMNLLAIYMDAVFEPRLERLDFLQEGWRLEHENPEDPSSPIVFKGVVFNEMKGALSDRHRVFAERVQNALLPSHTYRHCSGGDPLHIPELTWEQLKQFHATHYHPRNCRIFSYGNLPLEPRLKFLHEQYLSRAPAVAASDTRVPLEPRWDAPRREQLKCRYDPLSPRTDRQASVAVSLLVGDVTDSYESLLMTVLSELLVDGPSSPFYQALVESGLGDDYTPHVTGFDNSCRETVFSVGLQGVADADTDKVVEIIDKTLAEVAEKGFEQERVDAVLHRLELGRKHQSNHFGLGLVMQVVAPWFHGGDPLDALSLDTHLARLRREMADNPRLLQERLARLLRDNRHRLVTVMTPDLALETELQKKEADMLAGRVAALSDADRQRVLEDGRLLQEKQAAGDDASSLPMLDVRRDIAPHAPRAEVRRETVSATPVQVSEQPTNGITYFRAVVDTSGVPAYFRPLLPLFCRLVTSMGAGQLDYRQQDQQQQLWTGGLSAAVTVTDHPSEPGRYEEGMLLTSYCLEQNAERMFGLWEDIFTGVTFENRERLSSQLQMSAAELANSVPHAGHQYAMSSAAAGLTGSAQLRQLYSGLDQVRYVRQLVTDGELDMTVTKLKMLAEMLLMKDGMRCALNGTAAGLPPALDLASSRCWLRALGEGRAESWVQPEFAPAGCQTYVELPMPVHYAARCVPTVPYAHPDFAALRVLARLLSLGHLHREIREKGGAYGGGAVASPAGLWSYYSYRDPSSLATLRVFDCAVQRGMRHFLHGITDDQFDEHRARLQAVTRDDLRRVAETYLARPAVTGTCILGKQCPDLDSSWQVQQS</sequence>
<keyword evidence="5 12" id="KW-0645">Protease</keyword>
<keyword evidence="10" id="KW-0496">Mitochondrion</keyword>
<keyword evidence="9" id="KW-0482">Metalloprotease</keyword>
<dbReference type="FunFam" id="3.30.830.10:FF:000011">
    <property type="entry name" value="Presequence protease, mitochondrial"/>
    <property type="match status" value="1"/>
</dbReference>
<evidence type="ECO:0000256" key="9">
    <source>
        <dbReference type="ARBA" id="ARBA00023049"/>
    </source>
</evidence>
<evidence type="ECO:0000256" key="1">
    <source>
        <dbReference type="ARBA" id="ARBA00001947"/>
    </source>
</evidence>
<evidence type="ECO:0000313" key="12">
    <source>
        <dbReference type="EMBL" id="KAF0287692.1"/>
    </source>
</evidence>
<evidence type="ECO:0000256" key="6">
    <source>
        <dbReference type="ARBA" id="ARBA00022723"/>
    </source>
</evidence>
<evidence type="ECO:0000256" key="8">
    <source>
        <dbReference type="ARBA" id="ARBA00022833"/>
    </source>
</evidence>
<dbReference type="Pfam" id="PF05193">
    <property type="entry name" value="Peptidase_M16_C"/>
    <property type="match status" value="2"/>
</dbReference>
<protein>
    <recommendedName>
        <fullName evidence="4">Presequence protease, mitochondrial</fullName>
    </recommendedName>
</protein>
<dbReference type="Pfam" id="PF00675">
    <property type="entry name" value="Peptidase_M16"/>
    <property type="match status" value="1"/>
</dbReference>
<evidence type="ECO:0000256" key="10">
    <source>
        <dbReference type="ARBA" id="ARBA00023128"/>
    </source>
</evidence>
<dbReference type="InterPro" id="IPR001431">
    <property type="entry name" value="Pept_M16_Zn_BS"/>
</dbReference>
<dbReference type="PROSITE" id="PS00143">
    <property type="entry name" value="INSULINASE"/>
    <property type="match status" value="1"/>
</dbReference>
<evidence type="ECO:0000259" key="11">
    <source>
        <dbReference type="SMART" id="SM01264"/>
    </source>
</evidence>
<dbReference type="OrthoDB" id="10250783at2759"/>
<evidence type="ECO:0000256" key="4">
    <source>
        <dbReference type="ARBA" id="ARBA00020167"/>
    </source>
</evidence>
<keyword evidence="8" id="KW-0862">Zinc</keyword>
<evidence type="ECO:0000256" key="7">
    <source>
        <dbReference type="ARBA" id="ARBA00022801"/>
    </source>
</evidence>
<dbReference type="AlphaFoldDB" id="A0A6A4VBF9"/>
<evidence type="ECO:0000256" key="3">
    <source>
        <dbReference type="ARBA" id="ARBA00007575"/>
    </source>
</evidence>
<dbReference type="InterPro" id="IPR013578">
    <property type="entry name" value="Peptidase_M16C_assoc"/>
</dbReference>
<dbReference type="SUPFAM" id="SSF63411">
    <property type="entry name" value="LuxS/MPP-like metallohydrolase"/>
    <property type="match status" value="4"/>
</dbReference>
<dbReference type="FunFam" id="3.30.830.10:FF:000009">
    <property type="entry name" value="Presequence protease, mitochondrial"/>
    <property type="match status" value="1"/>
</dbReference>
<dbReference type="GO" id="GO:0004222">
    <property type="term" value="F:metalloendopeptidase activity"/>
    <property type="evidence" value="ECO:0007669"/>
    <property type="project" value="InterPro"/>
</dbReference>
<reference evidence="12 13" key="1">
    <citation type="submission" date="2019-07" db="EMBL/GenBank/DDBJ databases">
        <title>Draft genome assembly of a fouling barnacle, Amphibalanus amphitrite (Darwin, 1854): The first reference genome for Thecostraca.</title>
        <authorList>
            <person name="Kim W."/>
        </authorList>
    </citation>
    <scope>NUCLEOTIDE SEQUENCE [LARGE SCALE GENOMIC DNA]</scope>
    <source>
        <strain evidence="12">SNU_AA5</strain>
        <tissue evidence="12">Soma without cirri and trophi</tissue>
    </source>
</reference>
<dbReference type="InterPro" id="IPR011249">
    <property type="entry name" value="Metalloenz_LuxS/M16"/>
</dbReference>
<gene>
    <name evidence="12" type="primary">pitrm1</name>
    <name evidence="12" type="ORF">FJT64_013904</name>
</gene>
<comment type="subcellular location">
    <subcellularLocation>
        <location evidence="2">Mitochondrion</location>
    </subcellularLocation>
</comment>
<dbReference type="Proteomes" id="UP000440578">
    <property type="component" value="Unassembled WGS sequence"/>
</dbReference>
<dbReference type="PANTHER" id="PTHR43016:SF13">
    <property type="entry name" value="PRESEQUENCE PROTEASE, MITOCHONDRIAL"/>
    <property type="match status" value="1"/>
</dbReference>
<keyword evidence="7" id="KW-0378">Hydrolase</keyword>
<dbReference type="Pfam" id="PF08367">
    <property type="entry name" value="M16C_assoc"/>
    <property type="match status" value="1"/>
</dbReference>
<dbReference type="GO" id="GO:0046872">
    <property type="term" value="F:metal ion binding"/>
    <property type="evidence" value="ECO:0007669"/>
    <property type="project" value="UniProtKB-KW"/>
</dbReference>
<evidence type="ECO:0000313" key="13">
    <source>
        <dbReference type="Proteomes" id="UP000440578"/>
    </source>
</evidence>
<dbReference type="InterPro" id="IPR011765">
    <property type="entry name" value="Pept_M16_N"/>
</dbReference>
<dbReference type="PANTHER" id="PTHR43016">
    <property type="entry name" value="PRESEQUENCE PROTEASE"/>
    <property type="match status" value="1"/>
</dbReference>
<evidence type="ECO:0000256" key="2">
    <source>
        <dbReference type="ARBA" id="ARBA00004173"/>
    </source>
</evidence>
<comment type="similarity">
    <text evidence="3">Belongs to the peptidase M16 family. PreP subfamily.</text>
</comment>
<accession>A0A6A4VBF9</accession>
<dbReference type="InterPro" id="IPR007863">
    <property type="entry name" value="Peptidase_M16_C"/>
</dbReference>
<keyword evidence="6" id="KW-0479">Metal-binding</keyword>
<comment type="cofactor">
    <cofactor evidence="1">
        <name>Zn(2+)</name>
        <dbReference type="ChEBI" id="CHEBI:29105"/>
    </cofactor>
</comment>
<dbReference type="GO" id="GO:0005759">
    <property type="term" value="C:mitochondrial matrix"/>
    <property type="evidence" value="ECO:0007669"/>
    <property type="project" value="TreeGrafter"/>
</dbReference>
<name>A0A6A4VBF9_AMPAM</name>
<dbReference type="GO" id="GO:0016485">
    <property type="term" value="P:protein processing"/>
    <property type="evidence" value="ECO:0007669"/>
    <property type="project" value="TreeGrafter"/>
</dbReference>
<organism evidence="12 13">
    <name type="scientific">Amphibalanus amphitrite</name>
    <name type="common">Striped barnacle</name>
    <name type="synonym">Balanus amphitrite</name>
    <dbReference type="NCBI Taxonomy" id="1232801"/>
    <lineage>
        <taxon>Eukaryota</taxon>
        <taxon>Metazoa</taxon>
        <taxon>Ecdysozoa</taxon>
        <taxon>Arthropoda</taxon>
        <taxon>Crustacea</taxon>
        <taxon>Multicrustacea</taxon>
        <taxon>Cirripedia</taxon>
        <taxon>Thoracica</taxon>
        <taxon>Thoracicalcarea</taxon>
        <taxon>Balanomorpha</taxon>
        <taxon>Balanoidea</taxon>
        <taxon>Balanidae</taxon>
        <taxon>Amphibalaninae</taxon>
        <taxon>Amphibalanus</taxon>
    </lineage>
</organism>
<dbReference type="Gene3D" id="3.30.830.10">
    <property type="entry name" value="Metalloenzyme, LuxS/M16 peptidase-like"/>
    <property type="match status" value="5"/>
</dbReference>
<dbReference type="EMBL" id="VIIS01002172">
    <property type="protein sequence ID" value="KAF0287692.1"/>
    <property type="molecule type" value="Genomic_DNA"/>
</dbReference>
<evidence type="ECO:0000256" key="5">
    <source>
        <dbReference type="ARBA" id="ARBA00022670"/>
    </source>
</evidence>
<comment type="caution">
    <text evidence="12">The sequence shown here is derived from an EMBL/GenBank/DDBJ whole genome shotgun (WGS) entry which is preliminary data.</text>
</comment>